<dbReference type="RefSeq" id="WP_344209848.1">
    <property type="nucleotide sequence ID" value="NZ_BAAAOS010000007.1"/>
</dbReference>
<reference evidence="2 3" key="1">
    <citation type="journal article" date="2019" name="Int. J. Syst. Evol. Microbiol.">
        <title>The Global Catalogue of Microorganisms (GCM) 10K type strain sequencing project: providing services to taxonomists for standard genome sequencing and annotation.</title>
        <authorList>
            <consortium name="The Broad Institute Genomics Platform"/>
            <consortium name="The Broad Institute Genome Sequencing Center for Infectious Disease"/>
            <person name="Wu L."/>
            <person name="Ma J."/>
        </authorList>
    </citation>
    <scope>NUCLEOTIDE SEQUENCE [LARGE SCALE GENOMIC DNA]</scope>
    <source>
        <strain evidence="2 3">JCM 14969</strain>
    </source>
</reference>
<proteinExistence type="predicted"/>
<dbReference type="EMBL" id="BAAAOS010000007">
    <property type="protein sequence ID" value="GAA1557098.1"/>
    <property type="molecule type" value="Genomic_DNA"/>
</dbReference>
<dbReference type="Proteomes" id="UP001500393">
    <property type="component" value="Unassembled WGS sequence"/>
</dbReference>
<keyword evidence="1" id="KW-0812">Transmembrane</keyword>
<feature type="transmembrane region" description="Helical" evidence="1">
    <location>
        <begin position="31"/>
        <end position="48"/>
    </location>
</feature>
<gene>
    <name evidence="2" type="ORF">GCM10009789_08060</name>
</gene>
<evidence type="ECO:0000256" key="1">
    <source>
        <dbReference type="SAM" id="Phobius"/>
    </source>
</evidence>
<name>A0ABN2CG44_9ACTN</name>
<keyword evidence="3" id="KW-1185">Reference proteome</keyword>
<protein>
    <submittedName>
        <fullName evidence="2">Uncharacterized protein</fullName>
    </submittedName>
</protein>
<evidence type="ECO:0000313" key="2">
    <source>
        <dbReference type="EMBL" id="GAA1557098.1"/>
    </source>
</evidence>
<keyword evidence="1" id="KW-0472">Membrane</keyword>
<evidence type="ECO:0000313" key="3">
    <source>
        <dbReference type="Proteomes" id="UP001500393"/>
    </source>
</evidence>
<comment type="caution">
    <text evidence="2">The sequence shown here is derived from an EMBL/GenBank/DDBJ whole genome shotgun (WGS) entry which is preliminary data.</text>
</comment>
<feature type="transmembrane region" description="Helical" evidence="1">
    <location>
        <begin position="6"/>
        <end position="24"/>
    </location>
</feature>
<organism evidence="2 3">
    <name type="scientific">Kribbella sancticallisti</name>
    <dbReference type="NCBI Taxonomy" id="460087"/>
    <lineage>
        <taxon>Bacteria</taxon>
        <taxon>Bacillati</taxon>
        <taxon>Actinomycetota</taxon>
        <taxon>Actinomycetes</taxon>
        <taxon>Propionibacteriales</taxon>
        <taxon>Kribbellaceae</taxon>
        <taxon>Kribbella</taxon>
    </lineage>
</organism>
<accession>A0ABN2CG44</accession>
<feature type="transmembrane region" description="Helical" evidence="1">
    <location>
        <begin position="54"/>
        <end position="72"/>
    </location>
</feature>
<sequence>MADEQSLVLVAIVVAAPGLWYVGARRDQVSDFWFVAVAASFIAMGVGYTEELSILYWIGALALIFSTTAATLQIRRRKAASEATPEQRNEAD</sequence>
<keyword evidence="1" id="KW-1133">Transmembrane helix</keyword>